<comment type="caution">
    <text evidence="4">The sequence shown here is derived from an EMBL/GenBank/DDBJ whole genome shotgun (WGS) entry which is preliminary data.</text>
</comment>
<evidence type="ECO:0000313" key="5">
    <source>
        <dbReference type="Proteomes" id="UP000037540"/>
    </source>
</evidence>
<dbReference type="Proteomes" id="UP000037540">
    <property type="component" value="Unassembled WGS sequence"/>
</dbReference>
<reference evidence="4 5" key="1">
    <citation type="submission" date="2015-07" db="EMBL/GenBank/DDBJ databases">
        <title>Draft genome sequences of 17 French Clostridium botulinum group III.</title>
        <authorList>
            <person name="Woudstra C."/>
            <person name="Le Marechal C."/>
            <person name="Souillard R."/>
            <person name="Bayon-Auboyer M.-H."/>
            <person name="Dessouter D."/>
            <person name="Fach P."/>
        </authorList>
    </citation>
    <scope>NUCLEOTIDE SEQUENCE [LARGE SCALE GENOMIC DNA]</scope>
    <source>
        <strain evidence="4 5">12LNRI-CD</strain>
    </source>
</reference>
<dbReference type="GO" id="GO:0019867">
    <property type="term" value="C:outer membrane"/>
    <property type="evidence" value="ECO:0007669"/>
    <property type="project" value="InterPro"/>
</dbReference>
<dbReference type="InterPro" id="IPR007137">
    <property type="entry name" value="DUF348"/>
</dbReference>
<dbReference type="GO" id="GO:0004553">
    <property type="term" value="F:hydrolase activity, hydrolyzing O-glycosyl compounds"/>
    <property type="evidence" value="ECO:0007669"/>
    <property type="project" value="InterPro"/>
</dbReference>
<evidence type="ECO:0000259" key="3">
    <source>
        <dbReference type="PROSITE" id="PS51109"/>
    </source>
</evidence>
<feature type="transmembrane region" description="Helical" evidence="2">
    <location>
        <begin position="20"/>
        <end position="39"/>
    </location>
</feature>
<feature type="domain" description="G5" evidence="3">
    <location>
        <begin position="151"/>
        <end position="231"/>
    </location>
</feature>
<dbReference type="SUPFAM" id="SSF50685">
    <property type="entry name" value="Barwin-like endoglucanases"/>
    <property type="match status" value="1"/>
</dbReference>
<evidence type="ECO:0000256" key="1">
    <source>
        <dbReference type="ARBA" id="ARBA00022729"/>
    </source>
</evidence>
<dbReference type="EMBL" id="LGVR01000038">
    <property type="protein sequence ID" value="KOA87558.1"/>
    <property type="molecule type" value="Genomic_DNA"/>
</dbReference>
<accession>A0A9Q1ZD95</accession>
<dbReference type="Pfam" id="PF07501">
    <property type="entry name" value="G5"/>
    <property type="match status" value="1"/>
</dbReference>
<dbReference type="CDD" id="cd14667">
    <property type="entry name" value="3D_containing_proteins"/>
    <property type="match status" value="1"/>
</dbReference>
<gene>
    <name evidence="4" type="ORF">ADU74_07410</name>
</gene>
<dbReference type="SMART" id="SM01208">
    <property type="entry name" value="G5"/>
    <property type="match status" value="1"/>
</dbReference>
<dbReference type="Gene3D" id="2.40.40.10">
    <property type="entry name" value="RlpA-like domain"/>
    <property type="match status" value="1"/>
</dbReference>
<dbReference type="InterPro" id="IPR036908">
    <property type="entry name" value="RlpA-like_sf"/>
</dbReference>
<proteinExistence type="predicted"/>
<evidence type="ECO:0000256" key="2">
    <source>
        <dbReference type="SAM" id="Phobius"/>
    </source>
</evidence>
<evidence type="ECO:0000313" key="4">
    <source>
        <dbReference type="EMBL" id="KOA87558.1"/>
    </source>
</evidence>
<sequence>MFKKIKDNITTYFSNGPKKIVFVSVLIVLCATLGVLINMEKSVNIVIDGKETSVMTYKSNVASILNKNNIAIGPKDIVEPDLQSNVKTGDTIKIKKAINVQLAIGKEVRKLLTAADTVEEMLSQEKIGLGKEDKISVPKEKVIKNGDKISITRINTKIEKKIQPIEFCTEMKKDESLNDGVKKVVQEGKAGQREINEKVVYQNGKEVSREVVNQVIVQQPTKKVIAMGTAKEQSVRLSRGSSINHSKRLRMRSTAYTASYSDTGKGPGDSGFGITASGTRVKRNVGGYSTVAVDPNVIPLGTKLYIEGYGYAIAEDTGGAIKGNKIDLYFNSDSQVSNWGVRYVDVYIVN</sequence>
<dbReference type="Gene3D" id="2.20.230.10">
    <property type="entry name" value="Resuscitation-promoting factor rpfb"/>
    <property type="match status" value="1"/>
</dbReference>
<dbReference type="InterPro" id="IPR010611">
    <property type="entry name" value="3D_dom"/>
</dbReference>
<dbReference type="PANTHER" id="PTHR39160">
    <property type="entry name" value="CELL WALL-BINDING PROTEIN YOCH"/>
    <property type="match status" value="1"/>
</dbReference>
<keyword evidence="2" id="KW-0812">Transmembrane</keyword>
<keyword evidence="1" id="KW-0732">Signal</keyword>
<keyword evidence="2" id="KW-0472">Membrane</keyword>
<dbReference type="Pfam" id="PF03990">
    <property type="entry name" value="DUF348"/>
    <property type="match status" value="2"/>
</dbReference>
<dbReference type="RefSeq" id="WP_019278251.1">
    <property type="nucleotide sequence ID" value="NZ_LGVO01000003.1"/>
</dbReference>
<dbReference type="GO" id="GO:0009254">
    <property type="term" value="P:peptidoglycan turnover"/>
    <property type="evidence" value="ECO:0007669"/>
    <property type="project" value="InterPro"/>
</dbReference>
<dbReference type="Pfam" id="PF06725">
    <property type="entry name" value="3D"/>
    <property type="match status" value="1"/>
</dbReference>
<protein>
    <recommendedName>
        <fullName evidence="3">G5 domain-containing protein</fullName>
    </recommendedName>
</protein>
<dbReference type="InterPro" id="IPR011098">
    <property type="entry name" value="G5_dom"/>
</dbReference>
<name>A0A9Q1ZD95_CLOBO</name>
<dbReference type="PROSITE" id="PS51109">
    <property type="entry name" value="G5"/>
    <property type="match status" value="1"/>
</dbReference>
<keyword evidence="2" id="KW-1133">Transmembrane helix</keyword>
<dbReference type="PANTHER" id="PTHR39160:SF4">
    <property type="entry name" value="RESUSCITATION-PROMOTING FACTOR RPFB"/>
    <property type="match status" value="1"/>
</dbReference>
<organism evidence="4 5">
    <name type="scientific">Clostridium botulinum</name>
    <dbReference type="NCBI Taxonomy" id="1491"/>
    <lineage>
        <taxon>Bacteria</taxon>
        <taxon>Bacillati</taxon>
        <taxon>Bacillota</taxon>
        <taxon>Clostridia</taxon>
        <taxon>Eubacteriales</taxon>
        <taxon>Clostridiaceae</taxon>
        <taxon>Clostridium</taxon>
    </lineage>
</organism>
<dbReference type="AlphaFoldDB" id="A0A9Q1ZD95"/>
<dbReference type="InterPro" id="IPR059180">
    <property type="entry name" value="3D_YorM"/>
</dbReference>
<dbReference type="InterPro" id="IPR051933">
    <property type="entry name" value="Resuscitation_pf_RpfB"/>
</dbReference>
<dbReference type="OrthoDB" id="9798935at2"/>